<name>A0ABN8ZTA9_RANTA</name>
<keyword evidence="1" id="KW-0812">Transmembrane</keyword>
<reference evidence="2" key="1">
    <citation type="submission" date="2023-04" db="EMBL/GenBank/DDBJ databases">
        <authorList>
            <consortium name="ELIXIR-Norway"/>
        </authorList>
    </citation>
    <scope>NUCLEOTIDE SEQUENCE [LARGE SCALE GENOMIC DNA]</scope>
</reference>
<organism evidence="2 3">
    <name type="scientific">Rangifer tarandus platyrhynchus</name>
    <name type="common">Svalbard reindeer</name>
    <dbReference type="NCBI Taxonomy" id="3082113"/>
    <lineage>
        <taxon>Eukaryota</taxon>
        <taxon>Metazoa</taxon>
        <taxon>Chordata</taxon>
        <taxon>Craniata</taxon>
        <taxon>Vertebrata</taxon>
        <taxon>Euteleostomi</taxon>
        <taxon>Mammalia</taxon>
        <taxon>Eutheria</taxon>
        <taxon>Laurasiatheria</taxon>
        <taxon>Artiodactyla</taxon>
        <taxon>Ruminantia</taxon>
        <taxon>Pecora</taxon>
        <taxon>Cervidae</taxon>
        <taxon>Odocoileinae</taxon>
        <taxon>Rangifer</taxon>
    </lineage>
</organism>
<protein>
    <submittedName>
        <fullName evidence="2">Uncharacterized protein</fullName>
    </submittedName>
</protein>
<dbReference type="Proteomes" id="UP001176941">
    <property type="component" value="Chromosome 5"/>
</dbReference>
<keyword evidence="3" id="KW-1185">Reference proteome</keyword>
<evidence type="ECO:0000313" key="2">
    <source>
        <dbReference type="EMBL" id="CAI9176007.1"/>
    </source>
</evidence>
<sequence>MVSYRKFPTIIFSNISPAYSCFSFCDSNCCQLYVVCVRVARLCPTLCDPMDCSSRGSSVHGILQARILEWLAMLGHLKSLQAFVCSVLLGVGPVFPLCLVWVISMVLSQSSQFFPLSVLSLLVKLLKILHPYPLFLFPWAPSVSISALKVYTLFFVIFSSRAFISIRSDNPSI</sequence>
<keyword evidence="1" id="KW-0472">Membrane</keyword>
<evidence type="ECO:0000313" key="3">
    <source>
        <dbReference type="Proteomes" id="UP001176941"/>
    </source>
</evidence>
<keyword evidence="1" id="KW-1133">Transmembrane helix</keyword>
<proteinExistence type="predicted"/>
<feature type="transmembrane region" description="Helical" evidence="1">
    <location>
        <begin position="136"/>
        <end position="158"/>
    </location>
</feature>
<gene>
    <name evidence="2" type="ORF">MRATA1EN1_LOCUS24969</name>
</gene>
<evidence type="ECO:0000256" key="1">
    <source>
        <dbReference type="SAM" id="Phobius"/>
    </source>
</evidence>
<accession>A0ABN8ZTA9</accession>
<feature type="transmembrane region" description="Helical" evidence="1">
    <location>
        <begin position="80"/>
        <end position="106"/>
    </location>
</feature>
<dbReference type="EMBL" id="OX459941">
    <property type="protein sequence ID" value="CAI9176007.1"/>
    <property type="molecule type" value="Genomic_DNA"/>
</dbReference>